<organism evidence="1 2">
    <name type="scientific">Forsythia ovata</name>
    <dbReference type="NCBI Taxonomy" id="205694"/>
    <lineage>
        <taxon>Eukaryota</taxon>
        <taxon>Viridiplantae</taxon>
        <taxon>Streptophyta</taxon>
        <taxon>Embryophyta</taxon>
        <taxon>Tracheophyta</taxon>
        <taxon>Spermatophyta</taxon>
        <taxon>Magnoliopsida</taxon>
        <taxon>eudicotyledons</taxon>
        <taxon>Gunneridae</taxon>
        <taxon>Pentapetalae</taxon>
        <taxon>asterids</taxon>
        <taxon>lamiids</taxon>
        <taxon>Lamiales</taxon>
        <taxon>Oleaceae</taxon>
        <taxon>Forsythieae</taxon>
        <taxon>Forsythia</taxon>
    </lineage>
</organism>
<accession>A0ABD1WLT4</accession>
<name>A0ABD1WLT4_9LAMI</name>
<evidence type="ECO:0000313" key="1">
    <source>
        <dbReference type="EMBL" id="KAL2550644.1"/>
    </source>
</evidence>
<dbReference type="EMBL" id="JBFOLJ010000003">
    <property type="protein sequence ID" value="KAL2550644.1"/>
    <property type="molecule type" value="Genomic_DNA"/>
</dbReference>
<dbReference type="Proteomes" id="UP001604277">
    <property type="component" value="Unassembled WGS sequence"/>
</dbReference>
<sequence length="104" mass="11985">MGCWSITHAGEEYHKGEHVHVVLLAYNDGNSHLHFDSQVSTDKIRQVYKRNKIDRDLIRSTRWRFAEPFGSDDVASESKRGSHADEVYPEKARNNIDVVFGIRS</sequence>
<comment type="caution">
    <text evidence="1">The sequence shown here is derived from an EMBL/GenBank/DDBJ whole genome shotgun (WGS) entry which is preliminary data.</text>
</comment>
<evidence type="ECO:0000313" key="2">
    <source>
        <dbReference type="Proteomes" id="UP001604277"/>
    </source>
</evidence>
<keyword evidence="2" id="KW-1185">Reference proteome</keyword>
<proteinExistence type="predicted"/>
<protein>
    <submittedName>
        <fullName evidence="1">Uncharacterized protein</fullName>
    </submittedName>
</protein>
<reference evidence="2" key="1">
    <citation type="submission" date="2024-07" db="EMBL/GenBank/DDBJ databases">
        <title>Two chromosome-level genome assemblies of Korean endemic species Abeliophyllum distichum and Forsythia ovata (Oleaceae).</title>
        <authorList>
            <person name="Jang H."/>
        </authorList>
    </citation>
    <scope>NUCLEOTIDE SEQUENCE [LARGE SCALE GENOMIC DNA]</scope>
</reference>
<dbReference type="AlphaFoldDB" id="A0ABD1WLT4"/>
<gene>
    <name evidence="1" type="ORF">Fot_12174</name>
</gene>